<dbReference type="InterPro" id="IPR001870">
    <property type="entry name" value="B30.2/SPRY"/>
</dbReference>
<name>A0AA35TZB9_GEOBA</name>
<reference evidence="2" key="1">
    <citation type="submission" date="2023-03" db="EMBL/GenBank/DDBJ databases">
        <authorList>
            <person name="Steffen K."/>
            <person name="Cardenas P."/>
        </authorList>
    </citation>
    <scope>NUCLEOTIDE SEQUENCE</scope>
</reference>
<dbReference type="Gene3D" id="2.60.120.920">
    <property type="match status" value="1"/>
</dbReference>
<dbReference type="EMBL" id="CASHTH010004418">
    <property type="protein sequence ID" value="CAI8057044.1"/>
    <property type="molecule type" value="Genomic_DNA"/>
</dbReference>
<evidence type="ECO:0000313" key="3">
    <source>
        <dbReference type="Proteomes" id="UP001174909"/>
    </source>
</evidence>
<proteinExistence type="predicted"/>
<dbReference type="SUPFAM" id="SSF49899">
    <property type="entry name" value="Concanavalin A-like lectins/glucanases"/>
    <property type="match status" value="1"/>
</dbReference>
<dbReference type="AlphaFoldDB" id="A0AA35TZB9"/>
<gene>
    <name evidence="2" type="ORF">GBAR_LOCUS31069</name>
</gene>
<feature type="domain" description="B30.2/SPRY" evidence="1">
    <location>
        <begin position="1"/>
        <end position="50"/>
    </location>
</feature>
<dbReference type="CDD" id="cd11709">
    <property type="entry name" value="SPRY"/>
    <property type="match status" value="1"/>
</dbReference>
<accession>A0AA35TZB9</accession>
<dbReference type="InterPro" id="IPR013320">
    <property type="entry name" value="ConA-like_dom_sf"/>
</dbReference>
<protein>
    <recommendedName>
        <fullName evidence="1">B30.2/SPRY domain-containing protein</fullName>
    </recommendedName>
</protein>
<dbReference type="PROSITE" id="PS50188">
    <property type="entry name" value="B302_SPRY"/>
    <property type="match status" value="1"/>
</dbReference>
<dbReference type="Pfam" id="PF00622">
    <property type="entry name" value="SPRY"/>
    <property type="match status" value="1"/>
</dbReference>
<dbReference type="Proteomes" id="UP001174909">
    <property type="component" value="Unassembled WGS sequence"/>
</dbReference>
<evidence type="ECO:0000259" key="1">
    <source>
        <dbReference type="PROSITE" id="PS50188"/>
    </source>
</evidence>
<dbReference type="InterPro" id="IPR003877">
    <property type="entry name" value="SPRY_dom"/>
</dbReference>
<organism evidence="2 3">
    <name type="scientific">Geodia barretti</name>
    <name type="common">Barrett's horny sponge</name>
    <dbReference type="NCBI Taxonomy" id="519541"/>
    <lineage>
        <taxon>Eukaryota</taxon>
        <taxon>Metazoa</taxon>
        <taxon>Porifera</taxon>
        <taxon>Demospongiae</taxon>
        <taxon>Heteroscleromorpha</taxon>
        <taxon>Tetractinellida</taxon>
        <taxon>Astrophorina</taxon>
        <taxon>Geodiidae</taxon>
        <taxon>Geodia</taxon>
    </lineage>
</organism>
<sequence length="94" mass="10395">MLDLSQHIMSFYRNGKLLGIIFDDVHGPVVPAVSFCRHKALTLRFPSTPPTSPAPPDISRAPPSPGMSLRALQRRDVIPWSARLPALCPLMPLR</sequence>
<dbReference type="InterPro" id="IPR043136">
    <property type="entry name" value="B30.2/SPRY_sf"/>
</dbReference>
<comment type="caution">
    <text evidence="2">The sequence shown here is derived from an EMBL/GenBank/DDBJ whole genome shotgun (WGS) entry which is preliminary data.</text>
</comment>
<keyword evidence="3" id="KW-1185">Reference proteome</keyword>
<evidence type="ECO:0000313" key="2">
    <source>
        <dbReference type="EMBL" id="CAI8057044.1"/>
    </source>
</evidence>